<reference evidence="2 3" key="1">
    <citation type="submission" date="2015-09" db="EMBL/GenBank/DDBJ databases">
        <authorList>
            <consortium name="Pathogen Informatics"/>
        </authorList>
    </citation>
    <scope>NUCLEOTIDE SEQUENCE [LARGE SCALE GENOMIC DNA]</scope>
    <source>
        <strain evidence="2 3">2789STDY5608868</strain>
    </source>
</reference>
<keyword evidence="1" id="KW-1133">Transmembrane helix</keyword>
<dbReference type="EMBL" id="CYXT01000007">
    <property type="protein sequence ID" value="CUM89307.1"/>
    <property type="molecule type" value="Genomic_DNA"/>
</dbReference>
<evidence type="ECO:0000256" key="1">
    <source>
        <dbReference type="SAM" id="Phobius"/>
    </source>
</evidence>
<gene>
    <name evidence="2" type="ORF">ERS852425_01282</name>
</gene>
<feature type="transmembrane region" description="Helical" evidence="1">
    <location>
        <begin position="36"/>
        <end position="56"/>
    </location>
</feature>
<keyword evidence="1" id="KW-0812">Transmembrane</keyword>
<name>A0A173SHL3_ANAHA</name>
<protein>
    <submittedName>
        <fullName evidence="2">Uncharacterized protein</fullName>
    </submittedName>
</protein>
<dbReference type="AlphaFoldDB" id="A0A173SHL3"/>
<keyword evidence="1" id="KW-0472">Membrane</keyword>
<proteinExistence type="predicted"/>
<evidence type="ECO:0000313" key="2">
    <source>
        <dbReference type="EMBL" id="CUM89307.1"/>
    </source>
</evidence>
<organism evidence="2 3">
    <name type="scientific">Anaerostipes hadrus</name>
    <dbReference type="NCBI Taxonomy" id="649756"/>
    <lineage>
        <taxon>Bacteria</taxon>
        <taxon>Bacillati</taxon>
        <taxon>Bacillota</taxon>
        <taxon>Clostridia</taxon>
        <taxon>Lachnospirales</taxon>
        <taxon>Lachnospiraceae</taxon>
        <taxon>Anaerostipes</taxon>
    </lineage>
</organism>
<feature type="transmembrane region" description="Helical" evidence="1">
    <location>
        <begin position="12"/>
        <end position="30"/>
    </location>
</feature>
<evidence type="ECO:0000313" key="3">
    <source>
        <dbReference type="Proteomes" id="UP000095598"/>
    </source>
</evidence>
<accession>A0A173SHL3</accession>
<sequence>MVCSFKKTIRYWIAFLPVVTSFLICLASPVNGDMRYMLPITASTILYVAFVNEIIYKEYNEF</sequence>
<dbReference type="Proteomes" id="UP000095598">
    <property type="component" value="Unassembled WGS sequence"/>
</dbReference>